<evidence type="ECO:0000256" key="1">
    <source>
        <dbReference type="SAM" id="MobiDB-lite"/>
    </source>
</evidence>
<evidence type="ECO:0000313" key="2">
    <source>
        <dbReference type="EMBL" id="QJR09189.1"/>
    </source>
</evidence>
<proteinExistence type="predicted"/>
<dbReference type="Proteomes" id="UP000501534">
    <property type="component" value="Chromosome"/>
</dbReference>
<keyword evidence="3" id="KW-1185">Reference proteome</keyword>
<dbReference type="EMBL" id="CP053069">
    <property type="protein sequence ID" value="QJR09189.1"/>
    <property type="molecule type" value="Genomic_DNA"/>
</dbReference>
<gene>
    <name evidence="2" type="ORF">DSM104443_00225</name>
</gene>
<dbReference type="AlphaFoldDB" id="A0A6M4GPC5"/>
<reference evidence="2 3" key="1">
    <citation type="submission" date="2020-04" db="EMBL/GenBank/DDBJ databases">
        <title>Usitatibacter rugosus gen. nov., sp. nov. and Usitatibacter palustris sp. nov., novel members of Usitatibacteraceae fam. nov. within the order Nitrosomonadales isolated from soil.</title>
        <authorList>
            <person name="Huber K.J."/>
            <person name="Neumann-Schaal M."/>
            <person name="Geppert A."/>
            <person name="Luckner M."/>
            <person name="Wanner G."/>
            <person name="Overmann J."/>
        </authorList>
    </citation>
    <scope>NUCLEOTIDE SEQUENCE [LARGE SCALE GENOMIC DNA]</scope>
    <source>
        <strain evidence="2 3">0125_3</strain>
    </source>
</reference>
<name>A0A6M4GPC5_9PROT</name>
<organism evidence="2 3">
    <name type="scientific">Usitatibacter rugosus</name>
    <dbReference type="NCBI Taxonomy" id="2732067"/>
    <lineage>
        <taxon>Bacteria</taxon>
        <taxon>Pseudomonadati</taxon>
        <taxon>Pseudomonadota</taxon>
        <taxon>Betaproteobacteria</taxon>
        <taxon>Nitrosomonadales</taxon>
        <taxon>Usitatibacteraceae</taxon>
        <taxon>Usitatibacter</taxon>
    </lineage>
</organism>
<feature type="region of interest" description="Disordered" evidence="1">
    <location>
        <begin position="39"/>
        <end position="63"/>
    </location>
</feature>
<protein>
    <recommendedName>
        <fullName evidence="4">Glycine zipper domain-containing protein</fullName>
    </recommendedName>
</protein>
<dbReference type="RefSeq" id="WP_171088880.1">
    <property type="nucleotide sequence ID" value="NZ_CP053069.1"/>
</dbReference>
<evidence type="ECO:0000313" key="3">
    <source>
        <dbReference type="Proteomes" id="UP000501534"/>
    </source>
</evidence>
<accession>A0A6M4GPC5</accession>
<dbReference type="KEGG" id="uru:DSM104443_00225"/>
<feature type="region of interest" description="Disordered" evidence="1">
    <location>
        <begin position="176"/>
        <end position="197"/>
    </location>
</feature>
<evidence type="ECO:0008006" key="4">
    <source>
        <dbReference type="Google" id="ProtNLM"/>
    </source>
</evidence>
<sequence length="197" mass="20057">MSTIIAGLFDTGPRAADAKERLRQAGVQETDMCEFVVNPPGQHDQYPIGGDRNESPGARGADGSAATGAVVGGAVGIAAGAAAAIAVGPIAIPLAAGVGAYTGSLLGALNGTDENPKREHEVLRTAGTMIAVNASSSDVNTATIARVMMECGAEEVERADGSWNYGVWSDFDPLSIPQRVDMPPPIPEGRRAAPPGH</sequence>